<dbReference type="Proteomes" id="UP001158066">
    <property type="component" value="Unassembled WGS sequence"/>
</dbReference>
<evidence type="ECO:0000313" key="2">
    <source>
        <dbReference type="Proteomes" id="UP001158066"/>
    </source>
</evidence>
<accession>A0AA45WSI7</accession>
<dbReference type="InterPro" id="IPR036895">
    <property type="entry name" value="Uracil-DNA_glycosylase-like_sf"/>
</dbReference>
<organism evidence="1 2">
    <name type="scientific">Anoxynatronum buryatiense</name>
    <dbReference type="NCBI Taxonomy" id="489973"/>
    <lineage>
        <taxon>Bacteria</taxon>
        <taxon>Bacillati</taxon>
        <taxon>Bacillota</taxon>
        <taxon>Clostridia</taxon>
        <taxon>Eubacteriales</taxon>
        <taxon>Clostridiaceae</taxon>
        <taxon>Anoxynatronum</taxon>
    </lineage>
</organism>
<dbReference type="Gene3D" id="3.40.470.10">
    <property type="entry name" value="Uracil-DNA glycosylase-like domain"/>
    <property type="match status" value="1"/>
</dbReference>
<name>A0AA45WSI7_9CLOT</name>
<dbReference type="RefSeq" id="WP_283407440.1">
    <property type="nucleotide sequence ID" value="NZ_FXUF01000001.1"/>
</dbReference>
<reference evidence="1" key="1">
    <citation type="submission" date="2017-05" db="EMBL/GenBank/DDBJ databases">
        <authorList>
            <person name="Varghese N."/>
            <person name="Submissions S."/>
        </authorList>
    </citation>
    <scope>NUCLEOTIDE SEQUENCE</scope>
    <source>
        <strain evidence="1">Su22</strain>
    </source>
</reference>
<dbReference type="SUPFAM" id="SSF52141">
    <property type="entry name" value="Uracil-DNA glycosylase-like"/>
    <property type="match status" value="1"/>
</dbReference>
<gene>
    <name evidence="1" type="ORF">SAMN06296020_10175</name>
</gene>
<dbReference type="EMBL" id="FXUF01000001">
    <property type="protein sequence ID" value="SMP38277.1"/>
    <property type="molecule type" value="Genomic_DNA"/>
</dbReference>
<dbReference type="NCBIfam" id="TIGR04274">
    <property type="entry name" value="hypoxanDNAglyco"/>
    <property type="match status" value="1"/>
</dbReference>
<dbReference type="AlphaFoldDB" id="A0AA45WSI7"/>
<comment type="caution">
    <text evidence="1">The sequence shown here is derived from an EMBL/GenBank/DDBJ whole genome shotgun (WGS) entry which is preliminary data.</text>
</comment>
<evidence type="ECO:0000313" key="1">
    <source>
        <dbReference type="EMBL" id="SMP38277.1"/>
    </source>
</evidence>
<dbReference type="CDD" id="cd10032">
    <property type="entry name" value="UDG-F6_HDG"/>
    <property type="match status" value="1"/>
</dbReference>
<proteinExistence type="predicted"/>
<keyword evidence="2" id="KW-1185">Reference proteome</keyword>
<protein>
    <submittedName>
        <fullName evidence="1">G/U mismatch-specific uracil-DNA glycosylase</fullName>
    </submittedName>
</protein>
<dbReference type="InterPro" id="IPR026353">
    <property type="entry name" value="Hypoxan-DNA_Glyclase"/>
</dbReference>
<sequence length="283" mass="32316">MAQKSAHFDTVEVVRNRTIRPSTRLETSKSYKIDTRKVSTNNTLIVNIDHEAKPFQKSYKFKGSDVAHRNSISFRVDELESPIRITWSGVTPIETFVLETKSEISKSLETKASGTVRSNSSQINIKTSFAPIEDQNIITLILGTMPGDKSLEYGEYYKNPRNRFWKIIAAITKNDLPETYQDKKMLLLKTNIGVWDVAHTAIRKGSLDRDMEVQEPNDIGSFIAGHKHLKTIVFNGLESEKLYDRFFERSRKIKYVSLPSSSSANAGISFKLICEKWKQILDF</sequence>